<dbReference type="CDD" id="cd11541">
    <property type="entry name" value="NTP-PPase_u4"/>
    <property type="match status" value="1"/>
</dbReference>
<evidence type="ECO:0000259" key="1">
    <source>
        <dbReference type="Pfam" id="PF03819"/>
    </source>
</evidence>
<dbReference type="PIRSF" id="PIRSF006639">
    <property type="entry name" value="UCP006639_pph"/>
    <property type="match status" value="1"/>
</dbReference>
<organism evidence="2">
    <name type="scientific">uncultured Caudovirales phage</name>
    <dbReference type="NCBI Taxonomy" id="2100421"/>
    <lineage>
        <taxon>Viruses</taxon>
        <taxon>Duplodnaviria</taxon>
        <taxon>Heunggongvirae</taxon>
        <taxon>Uroviricota</taxon>
        <taxon>Caudoviricetes</taxon>
        <taxon>Peduoviridae</taxon>
        <taxon>Maltschvirus</taxon>
        <taxon>Maltschvirus maltsch</taxon>
    </lineage>
</organism>
<gene>
    <name evidence="2" type="ORF">UFOVP348_32</name>
</gene>
<dbReference type="Gene3D" id="1.10.287.1080">
    <property type="entry name" value="MazG-like"/>
    <property type="match status" value="1"/>
</dbReference>
<evidence type="ECO:0000313" key="2">
    <source>
        <dbReference type="EMBL" id="CAB4139013.1"/>
    </source>
</evidence>
<accession>A0A6J5M0D9</accession>
<dbReference type="SUPFAM" id="SSF101386">
    <property type="entry name" value="all-alpha NTP pyrophosphatases"/>
    <property type="match status" value="1"/>
</dbReference>
<name>A0A6J5M0D9_9CAUD</name>
<reference evidence="2" key="1">
    <citation type="submission" date="2020-04" db="EMBL/GenBank/DDBJ databases">
        <authorList>
            <person name="Chiriac C."/>
            <person name="Salcher M."/>
            <person name="Ghai R."/>
            <person name="Kavagutti S V."/>
        </authorList>
    </citation>
    <scope>NUCLEOTIDE SEQUENCE</scope>
</reference>
<dbReference type="Pfam" id="PF03819">
    <property type="entry name" value="MazG"/>
    <property type="match status" value="1"/>
</dbReference>
<sequence length="104" mass="11689">MKFNEYQDIALSFRLKSADEQYAILNLAGEVGELMSHEAKMIRDGGNYLTHLENIKKELGDILWCVSAIARDNGFDLDEVAQGNIDKLTRRKANNTIKGSGDDR</sequence>
<dbReference type="InterPro" id="IPR004518">
    <property type="entry name" value="MazG-like_dom"/>
</dbReference>
<feature type="domain" description="NTP pyrophosphohydrolase MazG-like" evidence="1">
    <location>
        <begin position="23"/>
        <end position="93"/>
    </location>
</feature>
<protein>
    <submittedName>
        <fullName evidence="2">NTP-PPase_u4 domain containing protein</fullName>
    </submittedName>
</protein>
<dbReference type="EMBL" id="LR796364">
    <property type="protein sequence ID" value="CAB4139013.1"/>
    <property type="molecule type" value="Genomic_DNA"/>
</dbReference>
<dbReference type="InterPro" id="IPR011379">
    <property type="entry name" value="MazG-related_GP37"/>
</dbReference>
<proteinExistence type="predicted"/>